<dbReference type="AlphaFoldDB" id="A0AA92L996"/>
<sequence length="161" mass="18546">MHCKSTARAKSTGSPPEARDLFYSLYMTQQKRKIKLCYDLVKLIYPDIPSVSSFERRVRKIPRYAILYYREGPKIYNDARSNKVISFIVRDASPNATVERFFGTFTDRYVIGGDKTHIPGSGRFVENCRHPRTPLIQEASLGRYGFPPFTQEASSFPFPYS</sequence>
<evidence type="ECO:0000259" key="1">
    <source>
        <dbReference type="Pfam" id="PF09039"/>
    </source>
</evidence>
<dbReference type="InterPro" id="IPR015126">
    <property type="entry name" value="Mu_I-gamma"/>
</dbReference>
<organism evidence="2 3">
    <name type="scientific">Acutalibacter muris</name>
    <dbReference type="NCBI Taxonomy" id="1796620"/>
    <lineage>
        <taxon>Bacteria</taxon>
        <taxon>Bacillati</taxon>
        <taxon>Bacillota</taxon>
        <taxon>Clostridia</taxon>
        <taxon>Eubacteriales</taxon>
        <taxon>Acutalibacteraceae</taxon>
        <taxon>Acutalibacter</taxon>
    </lineage>
</organism>
<name>A0AA92L996_9FIRM</name>
<dbReference type="EMBL" id="CP065321">
    <property type="protein sequence ID" value="QQR31306.1"/>
    <property type="molecule type" value="Genomic_DNA"/>
</dbReference>
<evidence type="ECO:0000313" key="2">
    <source>
        <dbReference type="EMBL" id="QQR31306.1"/>
    </source>
</evidence>
<feature type="domain" description="Mu DNA binding I gamma subdomain" evidence="1">
    <location>
        <begin position="6"/>
        <end position="73"/>
    </location>
</feature>
<evidence type="ECO:0000313" key="3">
    <source>
        <dbReference type="Proteomes" id="UP000596035"/>
    </source>
</evidence>
<proteinExistence type="predicted"/>
<gene>
    <name evidence="2" type="ORF">I5Q82_06450</name>
</gene>
<dbReference type="RefSeq" id="WP_157767226.1">
    <property type="nucleotide sequence ID" value="NZ_CP021422.1"/>
</dbReference>
<reference evidence="2 3" key="1">
    <citation type="submission" date="2020-11" db="EMBL/GenBank/DDBJ databases">
        <title>Closed and high quality bacterial genomes of the OMM12 community.</title>
        <authorList>
            <person name="Marbouty M."/>
            <person name="Lamy-Besnier Q."/>
            <person name="Debarbieux L."/>
            <person name="Koszul R."/>
        </authorList>
    </citation>
    <scope>NUCLEOTIDE SEQUENCE [LARGE SCALE GENOMIC DNA]</scope>
    <source>
        <strain evidence="2 3">KB18</strain>
    </source>
</reference>
<dbReference type="Proteomes" id="UP000596035">
    <property type="component" value="Chromosome"/>
</dbReference>
<accession>A0AA92L996</accession>
<dbReference type="Pfam" id="PF09039">
    <property type="entry name" value="HTH_Tnp_Mu_2"/>
    <property type="match status" value="1"/>
</dbReference>
<protein>
    <recommendedName>
        <fullName evidence="1">Mu DNA binding I gamma subdomain domain-containing protein</fullName>
    </recommendedName>
</protein>
<dbReference type="Gene3D" id="1.10.10.60">
    <property type="entry name" value="Homeodomain-like"/>
    <property type="match status" value="1"/>
</dbReference>